<keyword evidence="6 10" id="KW-0812">Transmembrane</keyword>
<keyword evidence="10" id="KW-0999">Mitochondrion inner membrane</keyword>
<proteinExistence type="inferred from homology"/>
<accession>A0A1I7YHI8</accession>
<dbReference type="FunFam" id="1.10.357.140:FF:000008">
    <property type="entry name" value="4-hydroxybenzoate octaprenyltransferase"/>
    <property type="match status" value="1"/>
</dbReference>
<keyword evidence="8 10" id="KW-0472">Membrane</keyword>
<feature type="transmembrane region" description="Helical" evidence="10">
    <location>
        <begin position="684"/>
        <end position="708"/>
    </location>
</feature>
<dbReference type="PANTHER" id="PTHR11048:SF28">
    <property type="entry name" value="4-HYDROXYBENZOATE POLYPRENYLTRANSFERASE, MITOCHONDRIAL"/>
    <property type="match status" value="1"/>
</dbReference>
<dbReference type="InterPro" id="IPR030470">
    <property type="entry name" value="UbiA_prenylTrfase_CS"/>
</dbReference>
<dbReference type="Gene3D" id="1.20.120.1780">
    <property type="entry name" value="UbiA prenyltransferase"/>
    <property type="match status" value="1"/>
</dbReference>
<feature type="transmembrane region" description="Helical" evidence="10">
    <location>
        <begin position="791"/>
        <end position="807"/>
    </location>
</feature>
<dbReference type="Gene3D" id="3.40.640.10">
    <property type="entry name" value="Type I PLP-dependent aspartate aminotransferase-like (Major domain)"/>
    <property type="match status" value="2"/>
</dbReference>
<comment type="pathway">
    <text evidence="10">Cofactor biosynthesis; ubiquinone biosynthesis.</text>
</comment>
<feature type="transmembrane region" description="Helical" evidence="10">
    <location>
        <begin position="819"/>
        <end position="839"/>
    </location>
</feature>
<feature type="transmembrane region" description="Helical" evidence="10">
    <location>
        <begin position="624"/>
        <end position="641"/>
    </location>
</feature>
<dbReference type="GO" id="GO:0006744">
    <property type="term" value="P:ubiquinone biosynthetic process"/>
    <property type="evidence" value="ECO:0007669"/>
    <property type="project" value="UniProtKB-UniRule"/>
</dbReference>
<dbReference type="SUPFAM" id="SSF53383">
    <property type="entry name" value="PLP-dependent transferases"/>
    <property type="match status" value="1"/>
</dbReference>
<keyword evidence="7 10" id="KW-1133">Transmembrane helix</keyword>
<keyword evidence="10" id="KW-0496">Mitochondrion</keyword>
<dbReference type="UniPathway" id="UPA00232"/>
<dbReference type="InterPro" id="IPR009978">
    <property type="entry name" value="Na_H_antiport_3"/>
</dbReference>
<dbReference type="Pfam" id="PF07399">
    <property type="entry name" value="Na_H_antiport_3"/>
    <property type="match status" value="1"/>
</dbReference>
<feature type="transmembrane region" description="Helical" evidence="10">
    <location>
        <begin position="768"/>
        <end position="785"/>
    </location>
</feature>
<name>A0A1I7YHI8_9BILA</name>
<organism evidence="12 13">
    <name type="scientific">Steinernema glaseri</name>
    <dbReference type="NCBI Taxonomy" id="37863"/>
    <lineage>
        <taxon>Eukaryota</taxon>
        <taxon>Metazoa</taxon>
        <taxon>Ecdysozoa</taxon>
        <taxon>Nematoda</taxon>
        <taxon>Chromadorea</taxon>
        <taxon>Rhabditida</taxon>
        <taxon>Tylenchina</taxon>
        <taxon>Panagrolaimomorpha</taxon>
        <taxon>Strongyloidoidea</taxon>
        <taxon>Steinernematidae</taxon>
        <taxon>Steinernema</taxon>
    </lineage>
</organism>
<feature type="transmembrane region" description="Helical" evidence="10">
    <location>
        <begin position="557"/>
        <end position="577"/>
    </location>
</feature>
<reference evidence="13" key="1">
    <citation type="submission" date="2016-11" db="UniProtKB">
        <authorList>
            <consortium name="WormBaseParasite"/>
        </authorList>
    </citation>
    <scope>IDENTIFICATION</scope>
</reference>
<evidence type="ECO:0000256" key="7">
    <source>
        <dbReference type="ARBA" id="ARBA00022989"/>
    </source>
</evidence>
<comment type="pathway">
    <text evidence="3">Secondary metabolite biosynthesis.</text>
</comment>
<evidence type="ECO:0000256" key="1">
    <source>
        <dbReference type="ARBA" id="ARBA00001946"/>
    </source>
</evidence>
<dbReference type="InterPro" id="IPR000537">
    <property type="entry name" value="UbiA_prenyltransferase"/>
</dbReference>
<dbReference type="GO" id="GO:0005743">
    <property type="term" value="C:mitochondrial inner membrane"/>
    <property type="evidence" value="ECO:0007669"/>
    <property type="project" value="UniProtKB-SubCell"/>
</dbReference>
<protein>
    <recommendedName>
        <fullName evidence="10">4-hydroxybenzoate polyprenyltransferase, mitochondrial</fullName>
        <shortName evidence="10">4-HB polyprenyltransferase</shortName>
        <ecNumber evidence="10">2.5.1.39</ecNumber>
    </recommendedName>
    <alternativeName>
        <fullName evidence="10">Para-hydroxybenzoate--polyprenyltransferase</fullName>
        <shortName evidence="10">PHB:PPT</shortName>
        <shortName evidence="10">PHB:polyprenyltransferase</shortName>
    </alternativeName>
</protein>
<dbReference type="InterPro" id="IPR039653">
    <property type="entry name" value="Prenyltransferase"/>
</dbReference>
<dbReference type="WBParaSite" id="L893_g16365.t1">
    <property type="protein sequence ID" value="L893_g16365.t1"/>
    <property type="gene ID" value="L893_g16365"/>
</dbReference>
<keyword evidence="10" id="KW-0831">Ubiquinone biosynthesis</keyword>
<evidence type="ECO:0000313" key="12">
    <source>
        <dbReference type="Proteomes" id="UP000095287"/>
    </source>
</evidence>
<evidence type="ECO:0000256" key="2">
    <source>
        <dbReference type="ARBA" id="ARBA00004141"/>
    </source>
</evidence>
<dbReference type="InterPro" id="IPR004839">
    <property type="entry name" value="Aminotransferase_I/II_large"/>
</dbReference>
<dbReference type="CDD" id="cd00609">
    <property type="entry name" value="AAT_like"/>
    <property type="match status" value="1"/>
</dbReference>
<keyword evidence="5 10" id="KW-0808">Transferase</keyword>
<feature type="transmembrane region" description="Helical" evidence="10">
    <location>
        <begin position="728"/>
        <end position="747"/>
    </location>
</feature>
<evidence type="ECO:0000256" key="3">
    <source>
        <dbReference type="ARBA" id="ARBA00005179"/>
    </source>
</evidence>
<dbReference type="InterPro" id="IPR015424">
    <property type="entry name" value="PyrdxlP-dep_Trfase"/>
</dbReference>
<evidence type="ECO:0000256" key="10">
    <source>
        <dbReference type="HAMAP-Rule" id="MF_03189"/>
    </source>
</evidence>
<dbReference type="CDD" id="cd13959">
    <property type="entry name" value="PT_UbiA_COQ2"/>
    <property type="match status" value="1"/>
</dbReference>
<dbReference type="InterPro" id="IPR015422">
    <property type="entry name" value="PyrdxlP-dep_Trfase_small"/>
</dbReference>
<dbReference type="Gene3D" id="1.10.357.140">
    <property type="entry name" value="UbiA prenyltransferase"/>
    <property type="match status" value="1"/>
</dbReference>
<dbReference type="Proteomes" id="UP000095287">
    <property type="component" value="Unplaced"/>
</dbReference>
<dbReference type="GO" id="GO:0030170">
    <property type="term" value="F:pyridoxal phosphate binding"/>
    <property type="evidence" value="ECO:0007669"/>
    <property type="project" value="InterPro"/>
</dbReference>
<dbReference type="InterPro" id="IPR015421">
    <property type="entry name" value="PyrdxlP-dep_Trfase_major"/>
</dbReference>
<evidence type="ECO:0000256" key="4">
    <source>
        <dbReference type="ARBA" id="ARBA00005985"/>
    </source>
</evidence>
<dbReference type="Pfam" id="PF00155">
    <property type="entry name" value="Aminotran_1_2"/>
    <property type="match status" value="2"/>
</dbReference>
<keyword evidence="9 10" id="KW-0414">Isoprene biosynthesis</keyword>
<feature type="transmembrane region" description="Helical" evidence="10">
    <location>
        <begin position="851"/>
        <end position="875"/>
    </location>
</feature>
<comment type="function">
    <text evidence="10">Catalyzes the prenylation of para-hydroxybenzoate (PHB) with an all-trans polyprenyl group. Mediates the second step in the final reaction sequence of coenzyme Q (CoQ) biosynthesis, which is the condensation of the polyisoprenoid side chain with PHB, generating the first membrane-bound Q intermediate.</text>
</comment>
<dbReference type="GO" id="GO:0008299">
    <property type="term" value="P:isoprenoid biosynthetic process"/>
    <property type="evidence" value="ECO:0007669"/>
    <property type="project" value="UniProtKB-UniRule"/>
</dbReference>
<evidence type="ECO:0000256" key="8">
    <source>
        <dbReference type="ARBA" id="ARBA00023136"/>
    </source>
</evidence>
<dbReference type="FunFam" id="1.20.120.1780:FF:000001">
    <property type="entry name" value="4-hydroxybenzoate octaprenyltransferase"/>
    <property type="match status" value="1"/>
</dbReference>
<comment type="cofactor">
    <cofactor evidence="1 10">
        <name>Mg(2+)</name>
        <dbReference type="ChEBI" id="CHEBI:18420"/>
    </cofactor>
</comment>
<dbReference type="GO" id="GO:0008412">
    <property type="term" value="F:4-hydroxybenzoate polyprenyltransferase activity"/>
    <property type="evidence" value="ECO:0007669"/>
    <property type="project" value="UniProtKB-EC"/>
</dbReference>
<dbReference type="Pfam" id="PF01040">
    <property type="entry name" value="UbiA"/>
    <property type="match status" value="1"/>
</dbReference>
<evidence type="ECO:0000313" key="13">
    <source>
        <dbReference type="WBParaSite" id="L893_g16365.t1"/>
    </source>
</evidence>
<evidence type="ECO:0000256" key="6">
    <source>
        <dbReference type="ARBA" id="ARBA00022692"/>
    </source>
</evidence>
<dbReference type="HAMAP" id="MF_01635">
    <property type="entry name" value="UbiA"/>
    <property type="match status" value="1"/>
</dbReference>
<feature type="transmembrane region" description="Helical" evidence="10">
    <location>
        <begin position="601"/>
        <end position="619"/>
    </location>
</feature>
<dbReference type="InterPro" id="IPR006370">
    <property type="entry name" value="HB_polyprenyltransferase-like"/>
</dbReference>
<evidence type="ECO:0000256" key="9">
    <source>
        <dbReference type="ARBA" id="ARBA00023229"/>
    </source>
</evidence>
<dbReference type="EC" id="2.5.1.39" evidence="10"/>
<dbReference type="NCBIfam" id="TIGR01474">
    <property type="entry name" value="ubiA_proteo"/>
    <property type="match status" value="1"/>
</dbReference>
<feature type="domain" description="Aminotransferase class I/classII large" evidence="11">
    <location>
        <begin position="214"/>
        <end position="319"/>
    </location>
</feature>
<sequence>MPGFSGILRSLLQAGKFAYEVFNRSSSGLFRIMDTLSQSFTFSQRAQKLSGSAIREILKVTARPEIISFAGGLPTPVGFPVEEMQSAFNKQALDMLGKLFIDEGSKVLVESPTYLGALQALSVYDPSFVAIPTDGQGMIPEYVSAPEAMGARLLYALPNFQNPTGLRLPLERRQDLVERCAAAHIPIVEDDPYGELRYAGERLPSLLSLGRKAAVHNGFLEQHLPKVRDIYQKQCAIMLDAMDKNFPDTAQWTRPEGGMFIWVTLPEHVDATVLLQKAIENLVAFVPGEPFYAGKDVKRNTLRLSFATVPEEKIREGIAILGPPIQFSVLLEHGYVPGIHRIPSARGYACFQSMAQGLDLGFTSMTSPSASESSPRPDLSDMRPNNDWVARYLPASWGPYARLCRLDRPVGTWLTLLPALAALVQAADGIPTLWRVVIFSLGALLMRGIGCCFNDMADRNFDHQVERTRFRPLTSGQLTMRKAVIFVLAQMAVCALLLFAINEYSRWLALALFPIVMIYPLCKRFTYWPQVVLGICFNWGMLMAWSDTQNMVPFGAILMWVGAILWQVGYDSIYAYIDVADDTKLGLHSTALRFREAGKTWISGFYIAAMACWLVGGFLLNERILYYVVMAVIAIHLLWQMRHFDVRYPERGLRLFRANIWVAMTLAALLLHKAYFRHQGHAGFKYLTVGVLFVNVSIGGVLTAYAAPPVLMVASTFGWDTSFMATHFGWRAVLAVLINATLVTLVCRKALLEMGQGMPESGQTQRSVPITVMAIHVAFLVAIVLGAHHPIVFMALLMLFIGYAHSYKHYQNPLLVREGLMVGFFLAGLVVLGGLQKWWLQDLLGGLSPTVLFWGATALTAVTDNAALTYLGSLVEGTSDIWRYML</sequence>
<feature type="domain" description="Aminotransferase class I/classII large" evidence="11">
    <location>
        <begin position="91"/>
        <end position="202"/>
    </location>
</feature>
<evidence type="ECO:0000259" key="11">
    <source>
        <dbReference type="Pfam" id="PF00155"/>
    </source>
</evidence>
<evidence type="ECO:0000256" key="5">
    <source>
        <dbReference type="ARBA" id="ARBA00022679"/>
    </source>
</evidence>
<feature type="transmembrane region" description="Helical" evidence="10">
    <location>
        <begin position="483"/>
        <end position="501"/>
    </location>
</feature>
<keyword evidence="12" id="KW-1185">Reference proteome</keyword>
<feature type="transmembrane region" description="Helical" evidence="10">
    <location>
        <begin position="527"/>
        <end position="545"/>
    </location>
</feature>
<comment type="catalytic activity">
    <reaction evidence="10">
        <text>an all-trans-polyprenyl diphosphate + 4-hydroxybenzoate = a 4-hydroxy-3-(all-trans-polyprenyl)benzoate + diphosphate</text>
        <dbReference type="Rhea" id="RHEA:44504"/>
        <dbReference type="Rhea" id="RHEA-COMP:9514"/>
        <dbReference type="Rhea" id="RHEA-COMP:9564"/>
        <dbReference type="ChEBI" id="CHEBI:17879"/>
        <dbReference type="ChEBI" id="CHEBI:33019"/>
        <dbReference type="ChEBI" id="CHEBI:58914"/>
        <dbReference type="ChEBI" id="CHEBI:78396"/>
        <dbReference type="EC" id="2.5.1.39"/>
    </reaction>
</comment>
<dbReference type="Gene3D" id="3.90.1150.10">
    <property type="entry name" value="Aspartate Aminotransferase, domain 1"/>
    <property type="match status" value="1"/>
</dbReference>
<feature type="transmembrane region" description="Helical" evidence="10">
    <location>
        <begin position="653"/>
        <end position="672"/>
    </location>
</feature>
<dbReference type="InterPro" id="IPR044878">
    <property type="entry name" value="UbiA_sf"/>
</dbReference>
<dbReference type="PANTHER" id="PTHR11048">
    <property type="entry name" value="PRENYLTRANSFERASES"/>
    <property type="match status" value="1"/>
</dbReference>
<feature type="transmembrane region" description="Helical" evidence="10">
    <location>
        <begin position="433"/>
        <end position="453"/>
    </location>
</feature>
<comment type="similarity">
    <text evidence="4 10">Belongs to the UbiA prenyltransferase family.</text>
</comment>
<comment type="subcellular location">
    <subcellularLocation>
        <location evidence="2">Membrane</location>
        <topology evidence="2">Multi-pass membrane protein</topology>
    </subcellularLocation>
    <subcellularLocation>
        <location evidence="10">Mitochondrion inner membrane</location>
        <topology evidence="10">Multi-pass membrane protein</topology>
        <orientation evidence="10">Matrix side</orientation>
    </subcellularLocation>
</comment>
<dbReference type="PROSITE" id="PS00943">
    <property type="entry name" value="UBIA"/>
    <property type="match status" value="1"/>
</dbReference>
<dbReference type="AlphaFoldDB" id="A0A1I7YHI8"/>
<dbReference type="GO" id="GO:0005886">
    <property type="term" value="C:plasma membrane"/>
    <property type="evidence" value="ECO:0007669"/>
    <property type="project" value="TreeGrafter"/>
</dbReference>
<comment type="caution">
    <text evidence="10">Lacks conserved residue(s) required for the propagation of feature annotation.</text>
</comment>